<keyword evidence="1" id="KW-0067">ATP-binding</keyword>
<evidence type="ECO:0008006" key="4">
    <source>
        <dbReference type="Google" id="ProtNLM"/>
    </source>
</evidence>
<name>A0A7J7HJG3_CAMSI</name>
<evidence type="ECO:0000256" key="1">
    <source>
        <dbReference type="PROSITE-ProRule" id="PRU10141"/>
    </source>
</evidence>
<dbReference type="PROSITE" id="PS00107">
    <property type="entry name" value="PROTEIN_KINASE_ATP"/>
    <property type="match status" value="1"/>
</dbReference>
<comment type="caution">
    <text evidence="2">The sequence shown here is derived from an EMBL/GenBank/DDBJ whole genome shotgun (WGS) entry which is preliminary data.</text>
</comment>
<feature type="binding site" evidence="1">
    <location>
        <position position="49"/>
    </location>
    <ligand>
        <name>ATP</name>
        <dbReference type="ChEBI" id="CHEBI:30616"/>
    </ligand>
</feature>
<reference evidence="3" key="1">
    <citation type="journal article" date="2020" name="Nat. Commun.">
        <title>Genome assembly of wild tea tree DASZ reveals pedigree and selection history of tea varieties.</title>
        <authorList>
            <person name="Zhang W."/>
            <person name="Zhang Y."/>
            <person name="Qiu H."/>
            <person name="Guo Y."/>
            <person name="Wan H."/>
            <person name="Zhang X."/>
            <person name="Scossa F."/>
            <person name="Alseekh S."/>
            <person name="Zhang Q."/>
            <person name="Wang P."/>
            <person name="Xu L."/>
            <person name="Schmidt M.H."/>
            <person name="Jia X."/>
            <person name="Li D."/>
            <person name="Zhu A."/>
            <person name="Guo F."/>
            <person name="Chen W."/>
            <person name="Ni D."/>
            <person name="Usadel B."/>
            <person name="Fernie A.R."/>
            <person name="Wen W."/>
        </authorList>
    </citation>
    <scope>NUCLEOTIDE SEQUENCE [LARGE SCALE GENOMIC DNA]</scope>
    <source>
        <strain evidence="3">cv. G240</strain>
    </source>
</reference>
<dbReference type="EMBL" id="JACBKZ010000004">
    <property type="protein sequence ID" value="KAF5952993.1"/>
    <property type="molecule type" value="Genomic_DNA"/>
</dbReference>
<reference evidence="2 3" key="2">
    <citation type="submission" date="2020-07" db="EMBL/GenBank/DDBJ databases">
        <title>Genome assembly of wild tea tree DASZ reveals pedigree and selection history of tea varieties.</title>
        <authorList>
            <person name="Zhang W."/>
        </authorList>
    </citation>
    <scope>NUCLEOTIDE SEQUENCE [LARGE SCALE GENOMIC DNA]</scope>
    <source>
        <strain evidence="3">cv. G240</strain>
        <tissue evidence="2">Leaf</tissue>
    </source>
</reference>
<gene>
    <name evidence="2" type="ORF">HYC85_010937</name>
</gene>
<proteinExistence type="predicted"/>
<dbReference type="AlphaFoldDB" id="A0A7J7HJG3"/>
<evidence type="ECO:0000313" key="3">
    <source>
        <dbReference type="Proteomes" id="UP000593564"/>
    </source>
</evidence>
<organism evidence="2 3">
    <name type="scientific">Camellia sinensis</name>
    <name type="common">Tea plant</name>
    <name type="synonym">Thea sinensis</name>
    <dbReference type="NCBI Taxonomy" id="4442"/>
    <lineage>
        <taxon>Eukaryota</taxon>
        <taxon>Viridiplantae</taxon>
        <taxon>Streptophyta</taxon>
        <taxon>Embryophyta</taxon>
        <taxon>Tracheophyta</taxon>
        <taxon>Spermatophyta</taxon>
        <taxon>Magnoliopsida</taxon>
        <taxon>eudicotyledons</taxon>
        <taxon>Gunneridae</taxon>
        <taxon>Pentapetalae</taxon>
        <taxon>asterids</taxon>
        <taxon>Ericales</taxon>
        <taxon>Theaceae</taxon>
        <taxon>Camellia</taxon>
    </lineage>
</organism>
<dbReference type="InterPro" id="IPR017441">
    <property type="entry name" value="Protein_kinase_ATP_BS"/>
</dbReference>
<protein>
    <recommendedName>
        <fullName evidence="4">Protein kinase domain-containing protein</fullName>
    </recommendedName>
</protein>
<accession>A0A7J7HJG3</accession>
<evidence type="ECO:0000313" key="2">
    <source>
        <dbReference type="EMBL" id="KAF5952993.1"/>
    </source>
</evidence>
<sequence length="128" mass="14651">MSVQPPLIRPSDNQISLADFDAIKVIGKGNGGIVRLVQHKWTSQFFALKMKQYISSRKRILIHDLTTMPALQKKSTVNERELKVYCSILVSWSSDLLNIQISVISHWFHYQAFYSRVCLKADCPGIEN</sequence>
<dbReference type="SUPFAM" id="SSF56112">
    <property type="entry name" value="Protein kinase-like (PK-like)"/>
    <property type="match status" value="1"/>
</dbReference>
<dbReference type="Proteomes" id="UP000593564">
    <property type="component" value="Unassembled WGS sequence"/>
</dbReference>
<dbReference type="Gene3D" id="3.30.200.20">
    <property type="entry name" value="Phosphorylase Kinase, domain 1"/>
    <property type="match status" value="1"/>
</dbReference>
<keyword evidence="3" id="KW-1185">Reference proteome</keyword>
<keyword evidence="1" id="KW-0547">Nucleotide-binding</keyword>
<dbReference type="GO" id="GO:0005524">
    <property type="term" value="F:ATP binding"/>
    <property type="evidence" value="ECO:0007669"/>
    <property type="project" value="UniProtKB-UniRule"/>
</dbReference>
<dbReference type="InterPro" id="IPR011009">
    <property type="entry name" value="Kinase-like_dom_sf"/>
</dbReference>